<gene>
    <name evidence="2" type="ORF">SAMN05216167_108260</name>
</gene>
<feature type="signal peptide" evidence="1">
    <location>
        <begin position="1"/>
        <end position="19"/>
    </location>
</feature>
<dbReference type="EMBL" id="FOLQ01000008">
    <property type="protein sequence ID" value="SFD93919.1"/>
    <property type="molecule type" value="Genomic_DNA"/>
</dbReference>
<feature type="chain" id="PRO_5011469662" description="Outer membrane protein beta-barrel domain-containing protein" evidence="1">
    <location>
        <begin position="20"/>
        <end position="288"/>
    </location>
</feature>
<proteinExistence type="predicted"/>
<organism evidence="2 3">
    <name type="scientific">Spirosoma endophyticum</name>
    <dbReference type="NCBI Taxonomy" id="662367"/>
    <lineage>
        <taxon>Bacteria</taxon>
        <taxon>Pseudomonadati</taxon>
        <taxon>Bacteroidota</taxon>
        <taxon>Cytophagia</taxon>
        <taxon>Cytophagales</taxon>
        <taxon>Cytophagaceae</taxon>
        <taxon>Spirosoma</taxon>
    </lineage>
</organism>
<sequence length="288" mass="32159">MKRYLLFFLLGLAVLPACGQGVADYYRLPAQEHQYKRLVTRYGGPQIRDRWYVALEGFVKTDHAQLDNSINGLLESDRVAKASWGVVVGLALRERWMIEGGYSRIPIHTQVSVRSISSPLVFRYMNGQNAFVLRGKRLVLSTSKSWLRSGFWLSGGLWAVPNSGEQEGIFSLISYGKQGYREARDTMRLSGRTHTNTQLTALAEVGAEYNVRLSNSVDLGISARKFFGFANSINTNVTYTVNGKSPQEAQLQGTGSGMSYGLTLRYTFATRRTAPNVMEVRGKTGHIR</sequence>
<evidence type="ECO:0000256" key="1">
    <source>
        <dbReference type="SAM" id="SignalP"/>
    </source>
</evidence>
<evidence type="ECO:0008006" key="4">
    <source>
        <dbReference type="Google" id="ProtNLM"/>
    </source>
</evidence>
<dbReference type="Proteomes" id="UP000198598">
    <property type="component" value="Unassembled WGS sequence"/>
</dbReference>
<name>A0A1I1WG08_9BACT</name>
<protein>
    <recommendedName>
        <fullName evidence="4">Outer membrane protein beta-barrel domain-containing protein</fullName>
    </recommendedName>
</protein>
<keyword evidence="1" id="KW-0732">Signal</keyword>
<keyword evidence="3" id="KW-1185">Reference proteome</keyword>
<reference evidence="2 3" key="1">
    <citation type="submission" date="2016-10" db="EMBL/GenBank/DDBJ databases">
        <authorList>
            <person name="de Groot N.N."/>
        </authorList>
    </citation>
    <scope>NUCLEOTIDE SEQUENCE [LARGE SCALE GENOMIC DNA]</scope>
    <source>
        <strain evidence="2 3">DSM 26130</strain>
    </source>
</reference>
<accession>A0A1I1WG08</accession>
<dbReference type="AlphaFoldDB" id="A0A1I1WG08"/>
<evidence type="ECO:0000313" key="3">
    <source>
        <dbReference type="Proteomes" id="UP000198598"/>
    </source>
</evidence>
<evidence type="ECO:0000313" key="2">
    <source>
        <dbReference type="EMBL" id="SFD93919.1"/>
    </source>
</evidence>
<dbReference type="STRING" id="662367.SAMN05216167_108260"/>